<accession>A0A9J6E6Y7</accession>
<feature type="compositionally biased region" description="Polar residues" evidence="1">
    <location>
        <begin position="208"/>
        <end position="217"/>
    </location>
</feature>
<keyword evidence="3" id="KW-1185">Reference proteome</keyword>
<feature type="region of interest" description="Disordered" evidence="1">
    <location>
        <begin position="79"/>
        <end position="99"/>
    </location>
</feature>
<feature type="compositionally biased region" description="Polar residues" evidence="1">
    <location>
        <begin position="1"/>
        <end position="10"/>
    </location>
</feature>
<evidence type="ECO:0000313" key="2">
    <source>
        <dbReference type="EMBL" id="KAH8030086.1"/>
    </source>
</evidence>
<reference evidence="2" key="2">
    <citation type="submission" date="2021-09" db="EMBL/GenBank/DDBJ databases">
        <authorList>
            <person name="Jia N."/>
            <person name="Wang J."/>
            <person name="Shi W."/>
            <person name="Du L."/>
            <person name="Sun Y."/>
            <person name="Zhan W."/>
            <person name="Jiang J."/>
            <person name="Wang Q."/>
            <person name="Zhang B."/>
            <person name="Ji P."/>
            <person name="Sakyi L.B."/>
            <person name="Cui X."/>
            <person name="Yuan T."/>
            <person name="Jiang B."/>
            <person name="Yang W."/>
            <person name="Lam T.T.-Y."/>
            <person name="Chang Q."/>
            <person name="Ding S."/>
            <person name="Wang X."/>
            <person name="Zhu J."/>
            <person name="Ruan X."/>
            <person name="Zhao L."/>
            <person name="Wei J."/>
            <person name="Que T."/>
            <person name="Du C."/>
            <person name="Cheng J."/>
            <person name="Dai P."/>
            <person name="Han X."/>
            <person name="Huang E."/>
            <person name="Gao Y."/>
            <person name="Liu J."/>
            <person name="Shao H."/>
            <person name="Ye R."/>
            <person name="Li L."/>
            <person name="Wei W."/>
            <person name="Wang X."/>
            <person name="Wang C."/>
            <person name="Huo Q."/>
            <person name="Li W."/>
            <person name="Guo W."/>
            <person name="Chen H."/>
            <person name="Chen S."/>
            <person name="Zhou L."/>
            <person name="Zhou L."/>
            <person name="Ni X."/>
            <person name="Tian J."/>
            <person name="Zhou Y."/>
            <person name="Sheng Y."/>
            <person name="Liu T."/>
            <person name="Pan Y."/>
            <person name="Xia L."/>
            <person name="Li J."/>
            <person name="Zhao F."/>
            <person name="Cao W."/>
        </authorList>
    </citation>
    <scope>NUCLEOTIDE SEQUENCE</scope>
    <source>
        <strain evidence="2">Rmic-2018</strain>
        <tissue evidence="2">Larvae</tissue>
    </source>
</reference>
<proteinExistence type="predicted"/>
<name>A0A9J6E6Y7_RHIMP</name>
<dbReference type="Proteomes" id="UP000821866">
    <property type="component" value="Chromosome 3"/>
</dbReference>
<dbReference type="AlphaFoldDB" id="A0A9J6E6Y7"/>
<feature type="compositionally biased region" description="Low complexity" evidence="1">
    <location>
        <begin position="79"/>
        <end position="91"/>
    </location>
</feature>
<feature type="region of interest" description="Disordered" evidence="1">
    <location>
        <begin position="1"/>
        <end position="25"/>
    </location>
</feature>
<gene>
    <name evidence="2" type="ORF">HPB51_006518</name>
</gene>
<feature type="region of interest" description="Disordered" evidence="1">
    <location>
        <begin position="37"/>
        <end position="57"/>
    </location>
</feature>
<evidence type="ECO:0000256" key="1">
    <source>
        <dbReference type="SAM" id="MobiDB-lite"/>
    </source>
</evidence>
<evidence type="ECO:0000313" key="3">
    <source>
        <dbReference type="Proteomes" id="UP000821866"/>
    </source>
</evidence>
<reference evidence="2" key="1">
    <citation type="journal article" date="2020" name="Cell">
        <title>Large-Scale Comparative Analyses of Tick Genomes Elucidate Their Genetic Diversity and Vector Capacities.</title>
        <authorList>
            <consortium name="Tick Genome and Microbiome Consortium (TIGMIC)"/>
            <person name="Jia N."/>
            <person name="Wang J."/>
            <person name="Shi W."/>
            <person name="Du L."/>
            <person name="Sun Y."/>
            <person name="Zhan W."/>
            <person name="Jiang J.F."/>
            <person name="Wang Q."/>
            <person name="Zhang B."/>
            <person name="Ji P."/>
            <person name="Bell-Sakyi L."/>
            <person name="Cui X.M."/>
            <person name="Yuan T.T."/>
            <person name="Jiang B.G."/>
            <person name="Yang W.F."/>
            <person name="Lam T.T."/>
            <person name="Chang Q.C."/>
            <person name="Ding S.J."/>
            <person name="Wang X.J."/>
            <person name="Zhu J.G."/>
            <person name="Ruan X.D."/>
            <person name="Zhao L."/>
            <person name="Wei J.T."/>
            <person name="Ye R.Z."/>
            <person name="Que T.C."/>
            <person name="Du C.H."/>
            <person name="Zhou Y.H."/>
            <person name="Cheng J.X."/>
            <person name="Dai P.F."/>
            <person name="Guo W.B."/>
            <person name="Han X.H."/>
            <person name="Huang E.J."/>
            <person name="Li L.F."/>
            <person name="Wei W."/>
            <person name="Gao Y.C."/>
            <person name="Liu J.Z."/>
            <person name="Shao H.Z."/>
            <person name="Wang X."/>
            <person name="Wang C.C."/>
            <person name="Yang T.C."/>
            <person name="Huo Q.B."/>
            <person name="Li W."/>
            <person name="Chen H.Y."/>
            <person name="Chen S.E."/>
            <person name="Zhou L.G."/>
            <person name="Ni X.B."/>
            <person name="Tian J.H."/>
            <person name="Sheng Y."/>
            <person name="Liu T."/>
            <person name="Pan Y.S."/>
            <person name="Xia L.Y."/>
            <person name="Li J."/>
            <person name="Zhao F."/>
            <person name="Cao W.C."/>
        </authorList>
    </citation>
    <scope>NUCLEOTIDE SEQUENCE</scope>
    <source>
        <strain evidence="2">Rmic-2018</strain>
    </source>
</reference>
<comment type="caution">
    <text evidence="2">The sequence shown here is derived from an EMBL/GenBank/DDBJ whole genome shotgun (WGS) entry which is preliminary data.</text>
</comment>
<organism evidence="2 3">
    <name type="scientific">Rhipicephalus microplus</name>
    <name type="common">Cattle tick</name>
    <name type="synonym">Boophilus microplus</name>
    <dbReference type="NCBI Taxonomy" id="6941"/>
    <lineage>
        <taxon>Eukaryota</taxon>
        <taxon>Metazoa</taxon>
        <taxon>Ecdysozoa</taxon>
        <taxon>Arthropoda</taxon>
        <taxon>Chelicerata</taxon>
        <taxon>Arachnida</taxon>
        <taxon>Acari</taxon>
        <taxon>Parasitiformes</taxon>
        <taxon>Ixodida</taxon>
        <taxon>Ixodoidea</taxon>
        <taxon>Ixodidae</taxon>
        <taxon>Rhipicephalinae</taxon>
        <taxon>Rhipicephalus</taxon>
        <taxon>Boophilus</taxon>
    </lineage>
</organism>
<protein>
    <submittedName>
        <fullName evidence="2">Uncharacterized protein</fullName>
    </submittedName>
</protein>
<sequence length="256" mass="27598">MSDQLPTKSASAPAAQSEGSTQEAPWQAAMRYFTEYYTNASQQPPQGGGHSTIAEGPLSDLQKAFKGWMGDRTVVRTSVTVESSSASNSTSARDEQPSPLSKALDYLSLTVFAPEMLPSSDSRSSMGVTVVRPPSRSCLRDVRSAPSISARGAVSAPARHFGHKQYHQPRLVPAPRLSAPAIRNRYRLKMVPSAVRRKQRPPPRRAPSSTHSQISLPSSRSCTQCHFVNFPDGRPACCVLLPPSASPSCCSECRCG</sequence>
<dbReference type="EMBL" id="JABSTU010000005">
    <property type="protein sequence ID" value="KAH8030086.1"/>
    <property type="molecule type" value="Genomic_DNA"/>
</dbReference>
<feature type="region of interest" description="Disordered" evidence="1">
    <location>
        <begin position="192"/>
        <end position="217"/>
    </location>
</feature>